<organism evidence="1 2">
    <name type="scientific">Macrosiphum euphorbiae</name>
    <name type="common">potato aphid</name>
    <dbReference type="NCBI Taxonomy" id="13131"/>
    <lineage>
        <taxon>Eukaryota</taxon>
        <taxon>Metazoa</taxon>
        <taxon>Ecdysozoa</taxon>
        <taxon>Arthropoda</taxon>
        <taxon>Hexapoda</taxon>
        <taxon>Insecta</taxon>
        <taxon>Pterygota</taxon>
        <taxon>Neoptera</taxon>
        <taxon>Paraneoptera</taxon>
        <taxon>Hemiptera</taxon>
        <taxon>Sternorrhyncha</taxon>
        <taxon>Aphidomorpha</taxon>
        <taxon>Aphidoidea</taxon>
        <taxon>Aphididae</taxon>
        <taxon>Macrosiphini</taxon>
        <taxon>Macrosiphum</taxon>
    </lineage>
</organism>
<dbReference type="Proteomes" id="UP001160148">
    <property type="component" value="Unassembled WGS sequence"/>
</dbReference>
<comment type="caution">
    <text evidence="1">The sequence shown here is derived from an EMBL/GenBank/DDBJ whole genome shotgun (WGS) entry which is preliminary data.</text>
</comment>
<evidence type="ECO:0000313" key="2">
    <source>
        <dbReference type="Proteomes" id="UP001160148"/>
    </source>
</evidence>
<gene>
    <name evidence="1" type="ORF">MEUPH1_LOCUS29194</name>
</gene>
<dbReference type="AlphaFoldDB" id="A0AAV0Y6J4"/>
<proteinExistence type="predicted"/>
<protein>
    <submittedName>
        <fullName evidence="1">Uncharacterized protein</fullName>
    </submittedName>
</protein>
<sequence length="81" mass="8862">MSRESPRQDGSILNGNANENLPVLSRVVVRIKWSSHCWSVVKALFVGNGSSMAQNCWIKWSIEGSGVNNKETGGVRESAED</sequence>
<dbReference type="EMBL" id="CARXXK010001361">
    <property type="protein sequence ID" value="CAI6375737.1"/>
    <property type="molecule type" value="Genomic_DNA"/>
</dbReference>
<reference evidence="1 2" key="1">
    <citation type="submission" date="2023-01" db="EMBL/GenBank/DDBJ databases">
        <authorList>
            <person name="Whitehead M."/>
        </authorList>
    </citation>
    <scope>NUCLEOTIDE SEQUENCE [LARGE SCALE GENOMIC DNA]</scope>
</reference>
<name>A0AAV0Y6J4_9HEMI</name>
<keyword evidence="2" id="KW-1185">Reference proteome</keyword>
<evidence type="ECO:0000313" key="1">
    <source>
        <dbReference type="EMBL" id="CAI6375737.1"/>
    </source>
</evidence>
<accession>A0AAV0Y6J4</accession>